<evidence type="ECO:0000256" key="4">
    <source>
        <dbReference type="PROSITE-ProRule" id="PRU00335"/>
    </source>
</evidence>
<dbReference type="InterPro" id="IPR001647">
    <property type="entry name" value="HTH_TetR"/>
</dbReference>
<dbReference type="Pfam" id="PF00440">
    <property type="entry name" value="TetR_N"/>
    <property type="match status" value="1"/>
</dbReference>
<sequence length="181" mass="19525">MAGRPRTIDRDKVLDAAEAVVQRTGASGLTIEAVAREAGITKGGVQYCFGSKDSLINAMLQRWCEGFDAAVHRLAGPQADAIATLRGHVEANRKTDAAEHSRSSAMMAALLQTPSQIAETRAWYTSRLAGLDVASEEARRVRLAFLASEGVFYLRAFDLVALDDAEWSDILDDISALSDGR</sequence>
<keyword evidence="3" id="KW-0804">Transcription</keyword>
<dbReference type="Pfam" id="PF17937">
    <property type="entry name" value="TetR_C_28"/>
    <property type="match status" value="1"/>
</dbReference>
<keyword evidence="2 4" id="KW-0238">DNA-binding</keyword>
<evidence type="ECO:0000259" key="5">
    <source>
        <dbReference type="PROSITE" id="PS50977"/>
    </source>
</evidence>
<dbReference type="PRINTS" id="PR00455">
    <property type="entry name" value="HTHTETR"/>
</dbReference>
<dbReference type="PANTHER" id="PTHR47506">
    <property type="entry name" value="TRANSCRIPTIONAL REGULATORY PROTEIN"/>
    <property type="match status" value="1"/>
</dbReference>
<dbReference type="GO" id="GO:0003677">
    <property type="term" value="F:DNA binding"/>
    <property type="evidence" value="ECO:0007669"/>
    <property type="project" value="UniProtKB-UniRule"/>
</dbReference>
<evidence type="ECO:0000256" key="3">
    <source>
        <dbReference type="ARBA" id="ARBA00023163"/>
    </source>
</evidence>
<keyword evidence="1" id="KW-0805">Transcription regulation</keyword>
<proteinExistence type="predicted"/>
<feature type="DNA-binding region" description="H-T-H motif" evidence="4">
    <location>
        <begin position="30"/>
        <end position="49"/>
    </location>
</feature>
<dbReference type="PROSITE" id="PS50977">
    <property type="entry name" value="HTH_TETR_2"/>
    <property type="match status" value="1"/>
</dbReference>
<dbReference type="SUPFAM" id="SSF46689">
    <property type="entry name" value="Homeodomain-like"/>
    <property type="match status" value="1"/>
</dbReference>
<organism evidence="6">
    <name type="scientific">Aureimonas altamirensis</name>
    <dbReference type="NCBI Taxonomy" id="370622"/>
    <lineage>
        <taxon>Bacteria</taxon>
        <taxon>Pseudomonadati</taxon>
        <taxon>Pseudomonadota</taxon>
        <taxon>Alphaproteobacteria</taxon>
        <taxon>Hyphomicrobiales</taxon>
        <taxon>Aurantimonadaceae</taxon>
        <taxon>Aureimonas</taxon>
    </lineage>
</organism>
<reference evidence="6" key="1">
    <citation type="journal article" date="2015" name="Proc. Natl. Acad. Sci. U.S.A.">
        <title>Bacterial clade with the ribosomal RNA operon on a small plasmid rather than the chromosome.</title>
        <authorList>
            <person name="Anda M."/>
            <person name="Ohtsubo Y."/>
            <person name="Okubo T."/>
            <person name="Sugawara M."/>
            <person name="Nagata Y."/>
            <person name="Tsuda M."/>
            <person name="Minamisawa K."/>
            <person name="Mitsui H."/>
        </authorList>
    </citation>
    <scope>NUCLEOTIDE SEQUENCE</scope>
    <source>
        <strain evidence="6">DSM 21988</strain>
    </source>
</reference>
<evidence type="ECO:0000256" key="2">
    <source>
        <dbReference type="ARBA" id="ARBA00023125"/>
    </source>
</evidence>
<dbReference type="EMBL" id="LC066371">
    <property type="protein sequence ID" value="BAT26103.1"/>
    <property type="molecule type" value="Genomic_DNA"/>
</dbReference>
<dbReference type="InterPro" id="IPR009057">
    <property type="entry name" value="Homeodomain-like_sf"/>
</dbReference>
<evidence type="ECO:0000256" key="1">
    <source>
        <dbReference type="ARBA" id="ARBA00023015"/>
    </source>
</evidence>
<dbReference type="RefSeq" id="WP_073469262.1">
    <property type="nucleotide sequence ID" value="NZ_BBWQ01000018.1"/>
</dbReference>
<protein>
    <submittedName>
        <fullName evidence="6">Transcriptional regulator</fullName>
    </submittedName>
</protein>
<dbReference type="AlphaFoldDB" id="A0A0P0YXF4"/>
<dbReference type="InterPro" id="IPR041479">
    <property type="entry name" value="TetR_CgmR_C"/>
</dbReference>
<accession>A0A0P0YXF4</accession>
<feature type="domain" description="HTH tetR-type" evidence="5">
    <location>
        <begin position="7"/>
        <end position="67"/>
    </location>
</feature>
<name>A0A0P0YXF4_9HYPH</name>
<dbReference type="Gene3D" id="1.10.357.10">
    <property type="entry name" value="Tetracycline Repressor, domain 2"/>
    <property type="match status" value="1"/>
</dbReference>
<evidence type="ECO:0000313" key="6">
    <source>
        <dbReference type="EMBL" id="BAT26103.1"/>
    </source>
</evidence>
<dbReference type="PANTHER" id="PTHR47506:SF1">
    <property type="entry name" value="HTH-TYPE TRANSCRIPTIONAL REGULATOR YJDC"/>
    <property type="match status" value="1"/>
</dbReference>